<dbReference type="eggNOG" id="COG0121">
    <property type="taxonomic scope" value="Bacteria"/>
</dbReference>
<evidence type="ECO:0000256" key="2">
    <source>
        <dbReference type="SAM" id="SignalP"/>
    </source>
</evidence>
<dbReference type="KEGG" id="sco:SCO6381"/>
<dbReference type="EMBL" id="AL939127">
    <property type="protein sequence ID" value="CAA20169.1"/>
    <property type="molecule type" value="Genomic_DNA"/>
</dbReference>
<feature type="region of interest" description="Disordered" evidence="1">
    <location>
        <begin position="54"/>
        <end position="134"/>
    </location>
</feature>
<dbReference type="OrthoDB" id="195526at2"/>
<reference evidence="3 4" key="1">
    <citation type="journal article" date="1996" name="Mol. Microbiol.">
        <title>A set of ordered cosmids and a detailed genetic and physical map for the 8 Mb Streptomyces coelicolor A3(2) chromosome.</title>
        <authorList>
            <person name="Redenbach M."/>
            <person name="Kieser H.M."/>
            <person name="Denapaite D."/>
            <person name="Eichner A."/>
            <person name="Cullum J."/>
            <person name="Kinashi H."/>
            <person name="Hopwood D.A."/>
        </authorList>
    </citation>
    <scope>NUCLEOTIDE SEQUENCE [LARGE SCALE GENOMIC DNA]</scope>
    <source>
        <strain evidence="4">ATCC BAA-471 / A3(2) / M145</strain>
    </source>
</reference>
<dbReference type="InterPro" id="IPR017946">
    <property type="entry name" value="PLC-like_Pdiesterase_TIM-brl"/>
</dbReference>
<dbReference type="CDD" id="cd08589">
    <property type="entry name" value="PI-PLCc_SaPLC1_like"/>
    <property type="match status" value="1"/>
</dbReference>
<keyword evidence="2" id="KW-0732">Signal</keyword>
<dbReference type="EMBL" id="AL645882">
    <property type="protein sequence ID" value="CAA20169.1"/>
    <property type="molecule type" value="Genomic_DNA"/>
</dbReference>
<dbReference type="RefSeq" id="WP_011030878.1">
    <property type="nucleotide sequence ID" value="NZ_CP042324.1"/>
</dbReference>
<dbReference type="InParanoid" id="O86673"/>
<feature type="chain" id="PRO_5004160370" evidence="2">
    <location>
        <begin position="23"/>
        <end position="447"/>
    </location>
</feature>
<organism evidence="3 4">
    <name type="scientific">Streptomyces coelicolor (strain ATCC BAA-471 / A3(2) / M145)</name>
    <dbReference type="NCBI Taxonomy" id="100226"/>
    <lineage>
        <taxon>Bacteria</taxon>
        <taxon>Bacillati</taxon>
        <taxon>Actinomycetota</taxon>
        <taxon>Actinomycetes</taxon>
        <taxon>Kitasatosporales</taxon>
        <taxon>Streptomycetaceae</taxon>
        <taxon>Streptomyces</taxon>
        <taxon>Streptomyces albidoflavus group</taxon>
    </lineage>
</organism>
<reference evidence="3 4" key="2">
    <citation type="journal article" date="2002" name="Nature">
        <title>Complete genome sequence of the model actinomycete Streptomyces coelicolor A3(2).</title>
        <authorList>
            <person name="Bentley S.D."/>
            <person name="Chater K.F."/>
            <person name="Cerdeno-Tarraga A.M."/>
            <person name="Challis G.L."/>
            <person name="Thomson N.R."/>
            <person name="James K.D."/>
            <person name="Harris D.E."/>
            <person name="Quail M.A."/>
            <person name="Kieser H."/>
            <person name="Harper D."/>
            <person name="Bateman A."/>
            <person name="Brown S."/>
            <person name="Chandra G."/>
            <person name="Chen C.W."/>
            <person name="Collins M."/>
            <person name="Cronin A."/>
            <person name="Fraser A."/>
            <person name="Goble A."/>
            <person name="Hidalgo J."/>
            <person name="Hornsby T."/>
            <person name="Howarth S."/>
            <person name="Huang C.H."/>
            <person name="Kieser T."/>
            <person name="Larke L."/>
            <person name="Murphy L."/>
            <person name="Oliver K."/>
            <person name="O'Neil S."/>
            <person name="Rabbinowitsch E."/>
            <person name="Rajandream M.A."/>
            <person name="Rutherford K."/>
            <person name="Rutter S."/>
            <person name="Seeger K."/>
            <person name="Saunders D."/>
            <person name="Sharp S."/>
            <person name="Squares R."/>
            <person name="Squares S."/>
            <person name="Taylor K."/>
            <person name="Warren T."/>
            <person name="Wietzorrek A."/>
            <person name="Woodward J."/>
            <person name="Barrell B.G."/>
            <person name="Parkhill J."/>
            <person name="Hopwood D.A."/>
        </authorList>
    </citation>
    <scope>NUCLEOTIDE SEQUENCE [LARGE SCALE GENOMIC DNA]</scope>
    <source>
        <strain evidence="4">ATCC BAA-471 / A3(2) / M145</strain>
    </source>
</reference>
<feature type="signal peptide" evidence="2">
    <location>
        <begin position="1"/>
        <end position="22"/>
    </location>
</feature>
<dbReference type="STRING" id="100226.gene:17764040"/>
<dbReference type="SUPFAM" id="SSF51695">
    <property type="entry name" value="PLC-like phosphodiesterases"/>
    <property type="match status" value="1"/>
</dbReference>
<proteinExistence type="predicted"/>
<sequence>MTPSRRALAVAAALTAALAAGACENVGMHAGRLCVQPADFGTGTLAGACPPIAPSSTRANHRTPVAPTAISQPFRPGTDLPPAATGFRPDTPTGQPAATDTEPRSAAGNGATTPLASTTPVPVPAGTAPGTGRLPFASATTAGLHNTYSPTAFRYLAQGLDTGTGMIEIDTWPDNTTKQWKVSHSHPHRNVNNCTPATTAAQLYSGTTHSNLETCLDDVRIWLRAHPGAGPLVVKLELKAGFATGQGMGPSQLDTLIAAHLGDMVFRPADLLPKPTGGSYATASDAARADNWPTRSELAGRVLLYAIPGSHTPHPDIELGRHLRDLAATGNIGRAQVFPAVHGATAGDPRTAYKDTAIRPWFVVFDGDATTYLDGLNTTWYDTNHYLLTMTDAHKVVPALSATRPSLAQARARTQQLATAHATIVSSDWHQLPNAQSLLLPRGPPQP</sequence>
<evidence type="ECO:0000256" key="1">
    <source>
        <dbReference type="SAM" id="MobiDB-lite"/>
    </source>
</evidence>
<dbReference type="AlphaFoldDB" id="O86673"/>
<evidence type="ECO:0000313" key="3">
    <source>
        <dbReference type="EMBL" id="CAA20169.1"/>
    </source>
</evidence>
<feature type="compositionally biased region" description="Low complexity" evidence="1">
    <location>
        <begin position="118"/>
        <end position="132"/>
    </location>
</feature>
<dbReference type="PaxDb" id="100226-SCO6381"/>
<name>O86673_STRCO</name>
<dbReference type="Proteomes" id="UP000001973">
    <property type="component" value="Chromosome"/>
</dbReference>
<dbReference type="GO" id="GO:0006629">
    <property type="term" value="P:lipid metabolic process"/>
    <property type="evidence" value="ECO:0007669"/>
    <property type="project" value="InterPro"/>
</dbReference>
<accession>O86673</accession>
<gene>
    <name evidence="3" type="ordered locus">SCO6381</name>
    <name evidence="3" type="ORF">SC4A2.17c</name>
</gene>
<dbReference type="Gene3D" id="3.20.20.190">
    <property type="entry name" value="Phosphatidylinositol (PI) phosphodiesterase"/>
    <property type="match status" value="1"/>
</dbReference>
<keyword evidence="3" id="KW-0449">Lipoprotein</keyword>
<protein>
    <submittedName>
        <fullName evidence="3">Lipoprotein</fullName>
    </submittedName>
</protein>
<dbReference type="HOGENOM" id="CLU_049601_0_0_11"/>
<dbReference type="GO" id="GO:0008081">
    <property type="term" value="F:phosphoric diester hydrolase activity"/>
    <property type="evidence" value="ECO:0007669"/>
    <property type="project" value="InterPro"/>
</dbReference>
<dbReference type="PIR" id="T34992">
    <property type="entry name" value="T34992"/>
</dbReference>
<dbReference type="PROSITE" id="PS51257">
    <property type="entry name" value="PROKAR_LIPOPROTEIN"/>
    <property type="match status" value="1"/>
</dbReference>
<evidence type="ECO:0000313" key="4">
    <source>
        <dbReference type="Proteomes" id="UP000001973"/>
    </source>
</evidence>
<dbReference type="PATRIC" id="fig|100226.15.peg.6489"/>
<keyword evidence="4" id="KW-1185">Reference proteome</keyword>
<dbReference type="Pfam" id="PF16670">
    <property type="entry name" value="PI-PLC-C1"/>
    <property type="match status" value="1"/>
</dbReference>
<dbReference type="InterPro" id="IPR032075">
    <property type="entry name" value="PI-PLC-C1"/>
</dbReference>